<evidence type="ECO:0000256" key="13">
    <source>
        <dbReference type="ARBA" id="ARBA00077816"/>
    </source>
</evidence>
<evidence type="ECO:0000256" key="2">
    <source>
        <dbReference type="ARBA" id="ARBA00007935"/>
    </source>
</evidence>
<dbReference type="FunFam" id="1.10.3470.10:FF:000011">
    <property type="entry name" value="Fe(3+)-hydroxamate ABC transporter permease FhuB"/>
    <property type="match status" value="1"/>
</dbReference>
<feature type="transmembrane region" description="Helical" evidence="17">
    <location>
        <begin position="87"/>
        <end position="104"/>
    </location>
</feature>
<evidence type="ECO:0000256" key="15">
    <source>
        <dbReference type="ARBA" id="ARBA00080356"/>
    </source>
</evidence>
<comment type="similarity">
    <text evidence="2">Belongs to the binding-protein-dependent transport system permease family. FecCD subfamily.</text>
</comment>
<keyword evidence="6" id="KW-0997">Cell inner membrane</keyword>
<evidence type="ECO:0000256" key="9">
    <source>
        <dbReference type="ARBA" id="ARBA00023004"/>
    </source>
</evidence>
<keyword evidence="10" id="KW-0406">Ion transport</keyword>
<keyword evidence="8 17" id="KW-1133">Transmembrane helix</keyword>
<dbReference type="KEGG" id="seo:STM14_0231"/>
<dbReference type="NCBIfam" id="NF007865">
    <property type="entry name" value="PRK10577.1-1"/>
    <property type="match status" value="1"/>
</dbReference>
<keyword evidence="11 17" id="KW-0472">Membrane</keyword>
<evidence type="ECO:0000256" key="7">
    <source>
        <dbReference type="ARBA" id="ARBA00022692"/>
    </source>
</evidence>
<dbReference type="SUPFAM" id="SSF81345">
    <property type="entry name" value="ABC transporter involved in vitamin B12 uptake, BtuC"/>
    <property type="match status" value="2"/>
</dbReference>
<feature type="transmembrane region" description="Helical" evidence="17">
    <location>
        <begin position="116"/>
        <end position="136"/>
    </location>
</feature>
<feature type="transmembrane region" description="Helical" evidence="17">
    <location>
        <begin position="372"/>
        <end position="394"/>
    </location>
</feature>
<keyword evidence="3" id="KW-0813">Transport</keyword>
<feature type="transmembrane region" description="Helical" evidence="17">
    <location>
        <begin position="505"/>
        <end position="524"/>
    </location>
</feature>
<feature type="transmembrane region" description="Helical" evidence="17">
    <location>
        <begin position="272"/>
        <end position="290"/>
    </location>
</feature>
<feature type="transmembrane region" description="Helical" evidence="17">
    <location>
        <begin position="448"/>
        <end position="468"/>
    </location>
</feature>
<dbReference type="GO" id="GO:0005886">
    <property type="term" value="C:plasma membrane"/>
    <property type="evidence" value="ECO:0007669"/>
    <property type="project" value="UniProtKB-SubCell"/>
</dbReference>
<dbReference type="HOGENOM" id="CLU_013016_7_3_6"/>
<dbReference type="EMBL" id="CP001363">
    <property type="protein sequence ID" value="ACY86766.1"/>
    <property type="molecule type" value="Genomic_DNA"/>
</dbReference>
<gene>
    <name evidence="18" type="primary">fhuB</name>
    <name evidence="18" type="ordered locus">STM14_0231</name>
</gene>
<evidence type="ECO:0000256" key="12">
    <source>
        <dbReference type="ARBA" id="ARBA00071982"/>
    </source>
</evidence>
<evidence type="ECO:0000256" key="11">
    <source>
        <dbReference type="ARBA" id="ARBA00023136"/>
    </source>
</evidence>
<dbReference type="InterPro" id="IPR037294">
    <property type="entry name" value="ABC_BtuC-like"/>
</dbReference>
<dbReference type="FunFam" id="1.10.3470.10:FF:000013">
    <property type="entry name" value="Fe(3+)-hydroxamate ABC transporter permease FhuB"/>
    <property type="match status" value="1"/>
</dbReference>
<dbReference type="NCBIfam" id="NF007868">
    <property type="entry name" value="PRK10577.1-5"/>
    <property type="match status" value="1"/>
</dbReference>
<feature type="transmembrane region" description="Helical" evidence="17">
    <location>
        <begin position="35"/>
        <end position="53"/>
    </location>
</feature>
<reference evidence="18 19" key="1">
    <citation type="journal article" date="2010" name="J. Bacteriol.">
        <title>Short-term signatures of evolutionary change in the Salmonella enterica serovar typhimurium 14028 genome.</title>
        <authorList>
            <person name="Jarvik T."/>
            <person name="Smillie C."/>
            <person name="Groisman E.A."/>
            <person name="Ochman H."/>
        </authorList>
    </citation>
    <scope>NUCLEOTIDE SEQUENCE [LARGE SCALE GENOMIC DNA]</scope>
    <source>
        <strain evidence="19">14028s / SGSC 2262</strain>
    </source>
</reference>
<evidence type="ECO:0000256" key="1">
    <source>
        <dbReference type="ARBA" id="ARBA00004429"/>
    </source>
</evidence>
<dbReference type="CDD" id="cd06550">
    <property type="entry name" value="TM_ABC_iron-siderophores_like"/>
    <property type="match status" value="2"/>
</dbReference>
<dbReference type="PANTHER" id="PTHR30472:SF37">
    <property type="entry name" value="FE(3+) DICITRATE TRANSPORT SYSTEM PERMEASE PROTEIN FECD-RELATED"/>
    <property type="match status" value="1"/>
</dbReference>
<dbReference type="Gene3D" id="1.10.3470.10">
    <property type="entry name" value="ABC transporter involved in vitamin B12 uptake, BtuC"/>
    <property type="match status" value="2"/>
</dbReference>
<feature type="transmembrane region" description="Helical" evidence="17">
    <location>
        <begin position="142"/>
        <end position="162"/>
    </location>
</feature>
<dbReference type="NCBIfam" id="NF007866">
    <property type="entry name" value="PRK10577.1-2"/>
    <property type="match status" value="1"/>
</dbReference>
<sequence>MSRKREMPDGGAKSVLSDLRFGRFVGRIRRSRHPALLLLALFVAACWLTWVNFSVALPRSQWQQAIWSPDIDIIEQMIFHYSQLPRLAISLLVGAGLGLVGVLFQQVLRNPLAEPTTLGVATGAQLGITVTMLWAIPGALTTQFAALTGACIVGALVFGVAWGKRLSPVTLILAGLVVSLYCGAINQLLVIFHHDQLQSMFLWSTGTLTQTDWSGVQRLWPQLLGGVMLTLLLLRPMTLMGLDDGVARNLGLALSLARLAALSLAIVLSALLVNAVGIIGFIGLFAPLLAKMLGARRLLARLMLAPLIGALILWLSDQIILWLTRVWMEVSTGSVTALIGAPLLLWLLPRLKSMSAPDMNASDRVAAERRHVLAFAVAGGALLLLATWVALSFGRDAHGWTWASGTLLEELMPWRWPRILAALMAGVMLAVAGCIIQRLTGNPMASPEVLGISSGAAFGVVLMLFLVPGNAFGWLLPAGSLGAAATLLIIMIAAGRGGFSPQRMLLAGMALSTAFTMLLMMLQASGDPRMAEVLTWLSGSTYNATGGQVTRTAIVMVILLAIVPLCRRWLTILPLGGDAARAVGMALTPSRIALLALAACLTATATMTIGPLSFVGLMAPHIARMLGFRRTMPHMVISALAGGVLLVFADWCGRMALFPYQIPAGLLSSFIGAPYFIYLLRKQSR</sequence>
<evidence type="ECO:0000256" key="5">
    <source>
        <dbReference type="ARBA" id="ARBA00022496"/>
    </source>
</evidence>
<keyword evidence="4" id="KW-1003">Cell membrane</keyword>
<keyword evidence="9" id="KW-0408">Iron</keyword>
<feature type="transmembrane region" description="Helical" evidence="17">
    <location>
        <begin position="660"/>
        <end position="680"/>
    </location>
</feature>
<feature type="transmembrane region" description="Helical" evidence="17">
    <location>
        <begin position="631"/>
        <end position="648"/>
    </location>
</feature>
<evidence type="ECO:0000256" key="17">
    <source>
        <dbReference type="SAM" id="Phobius"/>
    </source>
</evidence>
<evidence type="ECO:0000313" key="19">
    <source>
        <dbReference type="Proteomes" id="UP000002695"/>
    </source>
</evidence>
<dbReference type="Proteomes" id="UP000002695">
    <property type="component" value="Chromosome"/>
</dbReference>
<evidence type="ECO:0000256" key="10">
    <source>
        <dbReference type="ARBA" id="ARBA00023065"/>
    </source>
</evidence>
<evidence type="ECO:0000313" key="18">
    <source>
        <dbReference type="EMBL" id="ACY86766.1"/>
    </source>
</evidence>
<comment type="subcellular location">
    <subcellularLocation>
        <location evidence="1">Cell inner membrane</location>
        <topology evidence="1">Multi-pass membrane protein</topology>
    </subcellularLocation>
</comment>
<feature type="transmembrane region" description="Helical" evidence="17">
    <location>
        <begin position="414"/>
        <end position="436"/>
    </location>
</feature>
<evidence type="ECO:0000256" key="16">
    <source>
        <dbReference type="ARBA" id="ARBA00081971"/>
    </source>
</evidence>
<accession>A0A0F6AWZ5</accession>
<feature type="transmembrane region" description="Helical" evidence="17">
    <location>
        <begin position="302"/>
        <end position="324"/>
    </location>
</feature>
<dbReference type="InterPro" id="IPR000522">
    <property type="entry name" value="ABC_transptr_permease_BtuC"/>
</dbReference>
<feature type="transmembrane region" description="Helical" evidence="17">
    <location>
        <begin position="544"/>
        <end position="562"/>
    </location>
</feature>
<dbReference type="Pfam" id="PF01032">
    <property type="entry name" value="FecCD"/>
    <property type="match status" value="2"/>
</dbReference>
<evidence type="ECO:0000256" key="3">
    <source>
        <dbReference type="ARBA" id="ARBA00022448"/>
    </source>
</evidence>
<evidence type="ECO:0000256" key="14">
    <source>
        <dbReference type="ARBA" id="ARBA00079802"/>
    </source>
</evidence>
<dbReference type="AlphaFoldDB" id="A0A0F6AWZ5"/>
<evidence type="ECO:0000256" key="6">
    <source>
        <dbReference type="ARBA" id="ARBA00022519"/>
    </source>
</evidence>
<proteinExistence type="inferred from homology"/>
<feature type="transmembrane region" description="Helical" evidence="17">
    <location>
        <begin position="593"/>
        <end position="619"/>
    </location>
</feature>
<dbReference type="PANTHER" id="PTHR30472">
    <property type="entry name" value="FERRIC ENTEROBACTIN TRANSPORT SYSTEM PERMEASE PROTEIN"/>
    <property type="match status" value="1"/>
</dbReference>
<evidence type="ECO:0000256" key="4">
    <source>
        <dbReference type="ARBA" id="ARBA00022475"/>
    </source>
</evidence>
<feature type="transmembrane region" description="Helical" evidence="17">
    <location>
        <begin position="474"/>
        <end position="493"/>
    </location>
</feature>
<dbReference type="GO" id="GO:0033214">
    <property type="term" value="P:siderophore-iron import into cell"/>
    <property type="evidence" value="ECO:0007669"/>
    <property type="project" value="TreeGrafter"/>
</dbReference>
<keyword evidence="5" id="KW-0410">Iron transport</keyword>
<evidence type="ECO:0000256" key="8">
    <source>
        <dbReference type="ARBA" id="ARBA00022989"/>
    </source>
</evidence>
<keyword evidence="7 17" id="KW-0812">Transmembrane</keyword>
<organism evidence="18 19">
    <name type="scientific">Salmonella typhimurium (strain 14028s / SGSC 2262)</name>
    <dbReference type="NCBI Taxonomy" id="588858"/>
    <lineage>
        <taxon>Bacteria</taxon>
        <taxon>Pseudomonadati</taxon>
        <taxon>Pseudomonadota</taxon>
        <taxon>Gammaproteobacteria</taxon>
        <taxon>Enterobacterales</taxon>
        <taxon>Enterobacteriaceae</taxon>
        <taxon>Salmonella</taxon>
    </lineage>
</organism>
<keyword evidence="19" id="KW-1185">Reference proteome</keyword>
<dbReference type="BioCyc" id="SENT588858:STM14_RS01555-MONOMER"/>
<dbReference type="PATRIC" id="fig|588858.6.peg.342"/>
<name>A0A0F6AWZ5_SALT1</name>
<protein>
    <recommendedName>
        <fullName evidence="12">Iron(3+)-hydroxamate import system permease protein FhuB</fullName>
    </recommendedName>
    <alternativeName>
        <fullName evidence="16">Ferric hydroxamate uptake protein B</fullName>
    </alternativeName>
    <alternativeName>
        <fullName evidence="15">Ferrichrome transport system permease protein FhuB</fullName>
    </alternativeName>
    <alternativeName>
        <fullName evidence="14">Ferrichrome uptake protein FhuB</fullName>
    </alternativeName>
    <alternativeName>
        <fullName evidence="13">Iron(III)-hydroxamate import system permease protein FhuB</fullName>
    </alternativeName>
</protein>
<feature type="transmembrane region" description="Helical" evidence="17">
    <location>
        <begin position="169"/>
        <end position="192"/>
    </location>
</feature>
<dbReference type="GO" id="GO:0022857">
    <property type="term" value="F:transmembrane transporter activity"/>
    <property type="evidence" value="ECO:0007669"/>
    <property type="project" value="InterPro"/>
</dbReference>
<feature type="transmembrane region" description="Helical" evidence="17">
    <location>
        <begin position="330"/>
        <end position="351"/>
    </location>
</feature>